<sequence>MAATQTTPPSFTFSIDMYADTVCVWSYIGSKILDQAIDAYKSALPPDERDKVTFDLTWRPYVLYPNAGVSVRTKKDAIHKIYSLNAPSIFSRLESLTKQYQIPLVWEGSTGNSINSHKLILLAIEQDEITA</sequence>
<accession>A0AAN6WSK1</accession>
<dbReference type="Pfam" id="PF01323">
    <property type="entry name" value="DSBA"/>
    <property type="match status" value="1"/>
</dbReference>
<evidence type="ECO:0000313" key="3">
    <source>
        <dbReference type="Proteomes" id="UP001302126"/>
    </source>
</evidence>
<dbReference type="AlphaFoldDB" id="A0AAN6WSK1"/>
<dbReference type="InterPro" id="IPR001853">
    <property type="entry name" value="DSBA-like_thioredoxin_dom"/>
</dbReference>
<keyword evidence="3" id="KW-1185">Reference proteome</keyword>
<evidence type="ECO:0000313" key="2">
    <source>
        <dbReference type="EMBL" id="KAK4185547.1"/>
    </source>
</evidence>
<dbReference type="EMBL" id="MU864446">
    <property type="protein sequence ID" value="KAK4185547.1"/>
    <property type="molecule type" value="Genomic_DNA"/>
</dbReference>
<reference evidence="2" key="1">
    <citation type="journal article" date="2023" name="Mol. Phylogenet. Evol.">
        <title>Genome-scale phylogeny and comparative genomics of the fungal order Sordariales.</title>
        <authorList>
            <person name="Hensen N."/>
            <person name="Bonometti L."/>
            <person name="Westerberg I."/>
            <person name="Brannstrom I.O."/>
            <person name="Guillou S."/>
            <person name="Cros-Aarteil S."/>
            <person name="Calhoun S."/>
            <person name="Haridas S."/>
            <person name="Kuo A."/>
            <person name="Mondo S."/>
            <person name="Pangilinan J."/>
            <person name="Riley R."/>
            <person name="LaButti K."/>
            <person name="Andreopoulos B."/>
            <person name="Lipzen A."/>
            <person name="Chen C."/>
            <person name="Yan M."/>
            <person name="Daum C."/>
            <person name="Ng V."/>
            <person name="Clum A."/>
            <person name="Steindorff A."/>
            <person name="Ohm R.A."/>
            <person name="Martin F."/>
            <person name="Silar P."/>
            <person name="Natvig D.O."/>
            <person name="Lalanne C."/>
            <person name="Gautier V."/>
            <person name="Ament-Velasquez S.L."/>
            <person name="Kruys A."/>
            <person name="Hutchinson M.I."/>
            <person name="Powell A.J."/>
            <person name="Barry K."/>
            <person name="Miller A.N."/>
            <person name="Grigoriev I.V."/>
            <person name="Debuchy R."/>
            <person name="Gladieux P."/>
            <person name="Hiltunen Thoren M."/>
            <person name="Johannesson H."/>
        </authorList>
    </citation>
    <scope>NUCLEOTIDE SEQUENCE</scope>
    <source>
        <strain evidence="2">PSN309</strain>
    </source>
</reference>
<gene>
    <name evidence="2" type="ORF">QBC35DRAFT_439121</name>
</gene>
<dbReference type="GO" id="GO:0016491">
    <property type="term" value="F:oxidoreductase activity"/>
    <property type="evidence" value="ECO:0007669"/>
    <property type="project" value="InterPro"/>
</dbReference>
<comment type="caution">
    <text evidence="2">The sequence shown here is derived from an EMBL/GenBank/DDBJ whole genome shotgun (WGS) entry which is preliminary data.</text>
</comment>
<dbReference type="SUPFAM" id="SSF52833">
    <property type="entry name" value="Thioredoxin-like"/>
    <property type="match status" value="1"/>
</dbReference>
<dbReference type="Gene3D" id="3.40.30.10">
    <property type="entry name" value="Glutaredoxin"/>
    <property type="match status" value="1"/>
</dbReference>
<reference evidence="2" key="2">
    <citation type="submission" date="2023-05" db="EMBL/GenBank/DDBJ databases">
        <authorList>
            <consortium name="Lawrence Berkeley National Laboratory"/>
            <person name="Steindorff A."/>
            <person name="Hensen N."/>
            <person name="Bonometti L."/>
            <person name="Westerberg I."/>
            <person name="Brannstrom I.O."/>
            <person name="Guillou S."/>
            <person name="Cros-Aarteil S."/>
            <person name="Calhoun S."/>
            <person name="Haridas S."/>
            <person name="Kuo A."/>
            <person name="Mondo S."/>
            <person name="Pangilinan J."/>
            <person name="Riley R."/>
            <person name="Labutti K."/>
            <person name="Andreopoulos B."/>
            <person name="Lipzen A."/>
            <person name="Chen C."/>
            <person name="Yanf M."/>
            <person name="Daum C."/>
            <person name="Ng V."/>
            <person name="Clum A."/>
            <person name="Ohm R."/>
            <person name="Martin F."/>
            <person name="Silar P."/>
            <person name="Natvig D."/>
            <person name="Lalanne C."/>
            <person name="Gautier V."/>
            <person name="Ament-Velasquez S.L."/>
            <person name="Kruys A."/>
            <person name="Hutchinson M.I."/>
            <person name="Powell A.J."/>
            <person name="Barry K."/>
            <person name="Miller A.N."/>
            <person name="Grigoriev I.V."/>
            <person name="Debuchy R."/>
            <person name="Gladieux P."/>
            <person name="Thoren M.H."/>
            <person name="Johannesson H."/>
        </authorList>
    </citation>
    <scope>NUCLEOTIDE SEQUENCE</scope>
    <source>
        <strain evidence="2">PSN309</strain>
    </source>
</reference>
<name>A0AAN6WSK1_9PEZI</name>
<evidence type="ECO:0000259" key="1">
    <source>
        <dbReference type="Pfam" id="PF01323"/>
    </source>
</evidence>
<feature type="domain" description="DSBA-like thioredoxin" evidence="1">
    <location>
        <begin position="15"/>
        <end position="127"/>
    </location>
</feature>
<organism evidence="2 3">
    <name type="scientific">Podospora australis</name>
    <dbReference type="NCBI Taxonomy" id="1536484"/>
    <lineage>
        <taxon>Eukaryota</taxon>
        <taxon>Fungi</taxon>
        <taxon>Dikarya</taxon>
        <taxon>Ascomycota</taxon>
        <taxon>Pezizomycotina</taxon>
        <taxon>Sordariomycetes</taxon>
        <taxon>Sordariomycetidae</taxon>
        <taxon>Sordariales</taxon>
        <taxon>Podosporaceae</taxon>
        <taxon>Podospora</taxon>
    </lineage>
</organism>
<dbReference type="InterPro" id="IPR036249">
    <property type="entry name" value="Thioredoxin-like_sf"/>
</dbReference>
<proteinExistence type="predicted"/>
<feature type="non-terminal residue" evidence="2">
    <location>
        <position position="131"/>
    </location>
</feature>
<dbReference type="Proteomes" id="UP001302126">
    <property type="component" value="Unassembled WGS sequence"/>
</dbReference>
<protein>
    <recommendedName>
        <fullName evidence="1">DSBA-like thioredoxin domain-containing protein</fullName>
    </recommendedName>
</protein>